<sequence length="222" mass="24191">MSRLEQMNHFGRRGGEYLEKLCGSFNNEIYQKIDELCNDLIGAWKNHKVVYICGNGGSAANALHISNDFLYGAGACGEGLPTNGLRIEALTANNSVMTCLANDTGYENIFSRQLEVKANEEDILIVLSGSGNSSNVVKAIQAAKSLNMKSYSIVAFDGGQCKKLSDACIHFQVNDMQIAEDTQLIVGHLLMQFLVEARSNIFNHDFISSAVNTVDSSANIKK</sequence>
<dbReference type="GO" id="GO:0016853">
    <property type="term" value="F:isomerase activity"/>
    <property type="evidence" value="ECO:0007669"/>
    <property type="project" value="UniProtKB-KW"/>
</dbReference>
<dbReference type="GO" id="GO:0097367">
    <property type="term" value="F:carbohydrate derivative binding"/>
    <property type="evidence" value="ECO:0007669"/>
    <property type="project" value="InterPro"/>
</dbReference>
<accession>A2C5U4</accession>
<dbReference type="AlphaFoldDB" id="A2C5U4"/>
<reference evidence="2 3" key="1">
    <citation type="journal article" date="2007" name="PLoS Genet.">
        <title>Patterns and implications of gene gain and loss in the evolution of Prochlorococcus.</title>
        <authorList>
            <person name="Kettler G.C."/>
            <person name="Martiny A.C."/>
            <person name="Huang K."/>
            <person name="Zucker J."/>
            <person name="Coleman M.L."/>
            <person name="Rodrigue S."/>
            <person name="Chen F."/>
            <person name="Lapidus A."/>
            <person name="Ferriera S."/>
            <person name="Johnson J."/>
            <person name="Steglich C."/>
            <person name="Church G.M."/>
            <person name="Richardson P."/>
            <person name="Chisholm S.W."/>
        </authorList>
    </citation>
    <scope>NUCLEOTIDE SEQUENCE [LARGE SCALE GENOMIC DNA]</scope>
    <source>
        <strain evidence="2 3">MIT 9303</strain>
    </source>
</reference>
<keyword evidence="2" id="KW-0413">Isomerase</keyword>
<dbReference type="SUPFAM" id="SSF53697">
    <property type="entry name" value="SIS domain"/>
    <property type="match status" value="1"/>
</dbReference>
<feature type="domain" description="SIS" evidence="1">
    <location>
        <begin position="40"/>
        <end position="200"/>
    </location>
</feature>
<dbReference type="InterPro" id="IPR001347">
    <property type="entry name" value="SIS_dom"/>
</dbReference>
<evidence type="ECO:0000313" key="2">
    <source>
        <dbReference type="EMBL" id="ABM76854.1"/>
    </source>
</evidence>
<dbReference type="InterPro" id="IPR035461">
    <property type="entry name" value="GmhA/DiaA"/>
</dbReference>
<dbReference type="Pfam" id="PF13580">
    <property type="entry name" value="SIS_2"/>
    <property type="match status" value="1"/>
</dbReference>
<dbReference type="InterPro" id="IPR050099">
    <property type="entry name" value="SIS_GmhA/DiaA_subfam"/>
</dbReference>
<protein>
    <submittedName>
        <fullName evidence="2">Putative phosphoheptose isomerase</fullName>
    </submittedName>
</protein>
<dbReference type="PANTHER" id="PTHR30390:SF8">
    <property type="entry name" value="SUGAR ISOMERASE (SIS)"/>
    <property type="match status" value="1"/>
</dbReference>
<dbReference type="GO" id="GO:1901135">
    <property type="term" value="P:carbohydrate derivative metabolic process"/>
    <property type="evidence" value="ECO:0007669"/>
    <property type="project" value="InterPro"/>
</dbReference>
<name>A2C5U4_PROM3</name>
<dbReference type="EMBL" id="CP000554">
    <property type="protein sequence ID" value="ABM76854.1"/>
    <property type="molecule type" value="Genomic_DNA"/>
</dbReference>
<organism evidence="2 3">
    <name type="scientific">Prochlorococcus marinus (strain MIT 9303)</name>
    <dbReference type="NCBI Taxonomy" id="59922"/>
    <lineage>
        <taxon>Bacteria</taxon>
        <taxon>Bacillati</taxon>
        <taxon>Cyanobacteriota</taxon>
        <taxon>Cyanophyceae</taxon>
        <taxon>Synechococcales</taxon>
        <taxon>Prochlorococcaceae</taxon>
        <taxon>Prochlorococcus</taxon>
    </lineage>
</organism>
<dbReference type="PANTHER" id="PTHR30390">
    <property type="entry name" value="SEDOHEPTULOSE 7-PHOSPHATE ISOMERASE / DNAA INITIATOR-ASSOCIATING FACTOR FOR REPLICATION INITIATION"/>
    <property type="match status" value="1"/>
</dbReference>
<dbReference type="Proteomes" id="UP000002274">
    <property type="component" value="Chromosome"/>
</dbReference>
<evidence type="ECO:0000259" key="1">
    <source>
        <dbReference type="PROSITE" id="PS51464"/>
    </source>
</evidence>
<dbReference type="KEGG" id="pmf:P9303_00991"/>
<dbReference type="PROSITE" id="PS51464">
    <property type="entry name" value="SIS"/>
    <property type="match status" value="1"/>
</dbReference>
<evidence type="ECO:0000313" key="3">
    <source>
        <dbReference type="Proteomes" id="UP000002274"/>
    </source>
</evidence>
<dbReference type="STRING" id="59922.P9303_00991"/>
<dbReference type="Gene3D" id="3.40.50.10490">
    <property type="entry name" value="Glucose-6-phosphate isomerase like protein, domain 1"/>
    <property type="match status" value="1"/>
</dbReference>
<gene>
    <name evidence="2" type="primary">gmhA</name>
    <name evidence="2" type="ordered locus">P9303_00991</name>
</gene>
<dbReference type="HOGENOM" id="CLU_080999_1_1_3"/>
<dbReference type="BioCyc" id="PMAR59922:G1G80-95-MONOMER"/>
<dbReference type="InterPro" id="IPR046348">
    <property type="entry name" value="SIS_dom_sf"/>
</dbReference>
<dbReference type="CDD" id="cd05006">
    <property type="entry name" value="SIS_GmhA"/>
    <property type="match status" value="1"/>
</dbReference>
<proteinExistence type="predicted"/>